<dbReference type="EMBL" id="JANPWB010000009">
    <property type="protein sequence ID" value="KAJ1154108.1"/>
    <property type="molecule type" value="Genomic_DNA"/>
</dbReference>
<accession>A0AAV7RT44</accession>
<keyword evidence="2" id="KW-1185">Reference proteome</keyword>
<dbReference type="Proteomes" id="UP001066276">
    <property type="component" value="Chromosome 5"/>
</dbReference>
<evidence type="ECO:0000313" key="1">
    <source>
        <dbReference type="EMBL" id="KAJ1154108.1"/>
    </source>
</evidence>
<evidence type="ECO:0000313" key="2">
    <source>
        <dbReference type="Proteomes" id="UP001066276"/>
    </source>
</evidence>
<organism evidence="1 2">
    <name type="scientific">Pleurodeles waltl</name>
    <name type="common">Iberian ribbed newt</name>
    <dbReference type="NCBI Taxonomy" id="8319"/>
    <lineage>
        <taxon>Eukaryota</taxon>
        <taxon>Metazoa</taxon>
        <taxon>Chordata</taxon>
        <taxon>Craniata</taxon>
        <taxon>Vertebrata</taxon>
        <taxon>Euteleostomi</taxon>
        <taxon>Amphibia</taxon>
        <taxon>Batrachia</taxon>
        <taxon>Caudata</taxon>
        <taxon>Salamandroidea</taxon>
        <taxon>Salamandridae</taxon>
        <taxon>Pleurodelinae</taxon>
        <taxon>Pleurodeles</taxon>
    </lineage>
</organism>
<sequence length="158" mass="17606">MNRQVEDTMPQCEISTVLLEQASERLCQRKAANDQVSRMRRARSVSLQVGDQVLVWNRHPGGKFRFPFEMMPWTVVRIKGTLVTALKGHESVTHNILFFKQYRSDTATTATDVLPPPTDSDGLESGVSCLGTPELEITTRRGKFLEQNGSPQGVTSDG</sequence>
<reference evidence="1" key="1">
    <citation type="journal article" date="2022" name="bioRxiv">
        <title>Sequencing and chromosome-scale assembly of the giantPleurodeles waltlgenome.</title>
        <authorList>
            <person name="Brown T."/>
            <person name="Elewa A."/>
            <person name="Iarovenko S."/>
            <person name="Subramanian E."/>
            <person name="Araus A.J."/>
            <person name="Petzold A."/>
            <person name="Susuki M."/>
            <person name="Suzuki K.-i.T."/>
            <person name="Hayashi T."/>
            <person name="Toyoda A."/>
            <person name="Oliveira C."/>
            <person name="Osipova E."/>
            <person name="Leigh N.D."/>
            <person name="Simon A."/>
            <person name="Yun M.H."/>
        </authorList>
    </citation>
    <scope>NUCLEOTIDE SEQUENCE</scope>
    <source>
        <strain evidence="1">20211129_DDA</strain>
        <tissue evidence="1">Liver</tissue>
    </source>
</reference>
<proteinExistence type="predicted"/>
<comment type="caution">
    <text evidence="1">The sequence shown here is derived from an EMBL/GenBank/DDBJ whole genome shotgun (WGS) entry which is preliminary data.</text>
</comment>
<gene>
    <name evidence="1" type="ORF">NDU88_006864</name>
</gene>
<dbReference type="AlphaFoldDB" id="A0AAV7RT44"/>
<protein>
    <submittedName>
        <fullName evidence="1">Uncharacterized protein</fullName>
    </submittedName>
</protein>
<name>A0AAV7RT44_PLEWA</name>